<dbReference type="EMBL" id="JADZLT010000056">
    <property type="protein sequence ID" value="MBH0239720.1"/>
    <property type="molecule type" value="Genomic_DNA"/>
</dbReference>
<dbReference type="AlphaFoldDB" id="A0A931I5R8"/>
<evidence type="ECO:0000313" key="1">
    <source>
        <dbReference type="EMBL" id="MBH0239720.1"/>
    </source>
</evidence>
<protein>
    <submittedName>
        <fullName evidence="1">Uncharacterized protein</fullName>
    </submittedName>
</protein>
<sequence length="134" mass="15184">MITESEIALRWLPLSDLPDEPCQHWRVQSDSDFGLIVEGDFYVGPDLKTLRIEFERVHAFAAHDDMGGRHMFGAGIEIPMLGGTEIARWPMLRIQNSKWLVAVGVSSEENSHFALLSYECTVEVIAGEPEVRWK</sequence>
<comment type="caution">
    <text evidence="1">The sequence shown here is derived from an EMBL/GenBank/DDBJ whole genome shotgun (WGS) entry which is preliminary data.</text>
</comment>
<keyword evidence="2" id="KW-1185">Reference proteome</keyword>
<name>A0A931I5R8_9HYPH</name>
<gene>
    <name evidence="1" type="ORF">I5731_18010</name>
</gene>
<evidence type="ECO:0000313" key="2">
    <source>
        <dbReference type="Proteomes" id="UP000631694"/>
    </source>
</evidence>
<accession>A0A931I5R8</accession>
<organism evidence="1 2">
    <name type="scientific">Methylobrevis albus</name>
    <dbReference type="NCBI Taxonomy" id="2793297"/>
    <lineage>
        <taxon>Bacteria</taxon>
        <taxon>Pseudomonadati</taxon>
        <taxon>Pseudomonadota</taxon>
        <taxon>Alphaproteobacteria</taxon>
        <taxon>Hyphomicrobiales</taxon>
        <taxon>Pleomorphomonadaceae</taxon>
        <taxon>Methylobrevis</taxon>
    </lineage>
</organism>
<proteinExistence type="predicted"/>
<reference evidence="1" key="1">
    <citation type="submission" date="2020-12" db="EMBL/GenBank/DDBJ databases">
        <title>Methylobrevis albus sp. nov., isolated from fresh water lack sediment.</title>
        <authorList>
            <person name="Zou Q."/>
        </authorList>
    </citation>
    <scope>NUCLEOTIDE SEQUENCE</scope>
    <source>
        <strain evidence="1">L22</strain>
    </source>
</reference>
<dbReference type="RefSeq" id="WP_197312802.1">
    <property type="nucleotide sequence ID" value="NZ_JADZLT010000056.1"/>
</dbReference>
<dbReference type="Proteomes" id="UP000631694">
    <property type="component" value="Unassembled WGS sequence"/>
</dbReference>